<dbReference type="OrthoDB" id="1496012at2"/>
<gene>
    <name evidence="1" type="ORF">D2V05_17025</name>
    <name evidence="2" type="ORF">FQ017_16875</name>
</gene>
<dbReference type="AlphaFoldDB" id="A0A3A1NEC9"/>
<organism evidence="1 3">
    <name type="scientific">Flagellimonas pelagia</name>
    <dbReference type="NCBI Taxonomy" id="2306998"/>
    <lineage>
        <taxon>Bacteria</taxon>
        <taxon>Pseudomonadati</taxon>
        <taxon>Bacteroidota</taxon>
        <taxon>Flavobacteriia</taxon>
        <taxon>Flavobacteriales</taxon>
        <taxon>Flavobacteriaceae</taxon>
        <taxon>Flagellimonas</taxon>
    </lineage>
</organism>
<reference evidence="1 3" key="1">
    <citation type="submission" date="2018-08" db="EMBL/GenBank/DDBJ databases">
        <title>Proposal of Muricauda 72 sp.nov. and Muricauda NH166 sp.nov., isolated from seawater.</title>
        <authorList>
            <person name="Cheng H."/>
            <person name="Wu Y.-H."/>
            <person name="Guo L.-L."/>
            <person name="Xu X.-W."/>
        </authorList>
    </citation>
    <scope>NUCLEOTIDE SEQUENCE [LARGE SCALE GENOMIC DNA]</scope>
    <source>
        <strain evidence="1 3">72</strain>
    </source>
</reference>
<evidence type="ECO:0000313" key="4">
    <source>
        <dbReference type="Proteomes" id="UP000321621"/>
    </source>
</evidence>
<dbReference type="EMBL" id="QXFI01000036">
    <property type="protein sequence ID" value="RIV41827.1"/>
    <property type="molecule type" value="Genomic_DNA"/>
</dbReference>
<evidence type="ECO:0000313" key="2">
    <source>
        <dbReference type="EMBL" id="TXJ90703.1"/>
    </source>
</evidence>
<dbReference type="EMBL" id="VNWK01000036">
    <property type="protein sequence ID" value="TXJ90703.1"/>
    <property type="molecule type" value="Genomic_DNA"/>
</dbReference>
<evidence type="ECO:0008006" key="5">
    <source>
        <dbReference type="Google" id="ProtNLM"/>
    </source>
</evidence>
<proteinExistence type="predicted"/>
<comment type="caution">
    <text evidence="1">The sequence shown here is derived from an EMBL/GenBank/DDBJ whole genome shotgun (WGS) entry which is preliminary data.</text>
</comment>
<dbReference type="RefSeq" id="WP_119648731.1">
    <property type="nucleotide sequence ID" value="NZ_QXFI01000036.1"/>
</dbReference>
<protein>
    <recommendedName>
        <fullName evidence="5">DUF4760 domain-containing protein</fullName>
    </recommendedName>
</protein>
<evidence type="ECO:0000313" key="1">
    <source>
        <dbReference type="EMBL" id="RIV41827.1"/>
    </source>
</evidence>
<sequence length="203" mass="24063">MGIDEWDIAIKGLTLSVVMIGAWRGFMEYRKTQDWKKAEFLATEYKKFVDDQDVKNAFLILDGYKILNQINDCTNLIKDYKRYKPIKKLIKALSEKDSEKRDELEEYIVLCIDRFLFKLGIFNSYIELDLGSKEQVWSYLSYWIKLIGGSDEKIIDMKAQKALKEFIETYKYESVISLVKKYEDNLKQTTLKTIHFRTEISLK</sequence>
<evidence type="ECO:0000313" key="3">
    <source>
        <dbReference type="Proteomes" id="UP000266691"/>
    </source>
</evidence>
<keyword evidence="4" id="KW-1185">Reference proteome</keyword>
<dbReference type="Proteomes" id="UP000266691">
    <property type="component" value="Unassembled WGS sequence"/>
</dbReference>
<accession>A0A3A1NEC9</accession>
<dbReference type="Proteomes" id="UP000321621">
    <property type="component" value="Unassembled WGS sequence"/>
</dbReference>
<reference evidence="2 4" key="2">
    <citation type="submission" date="2019-07" db="EMBL/GenBank/DDBJ databases">
        <title>Draft genome of two Muricauda strains isolated from deep sea.</title>
        <authorList>
            <person name="Sun C."/>
        </authorList>
    </citation>
    <scope>NUCLEOTIDE SEQUENCE [LARGE SCALE GENOMIC DNA]</scope>
    <source>
        <strain evidence="2 4">72</strain>
    </source>
</reference>
<name>A0A3A1NEC9_9FLAO</name>